<protein>
    <submittedName>
        <fullName evidence="1">Uncharacterized protein</fullName>
    </submittedName>
</protein>
<reference evidence="1 2" key="1">
    <citation type="journal article" date="2016" name="DNA Res.">
        <title>The complete genome sequencing of Prevotella intermedia strain OMA14 and a subsequent fine-scale, intra-species genomic comparison reveal an unusual amplification of conjugative and mobile transposons and identify a novel Prevotella-lineage-specific repeat.</title>
        <authorList>
            <person name="Naito M."/>
            <person name="Ogura Y."/>
            <person name="Itoh T."/>
            <person name="Shoji M."/>
            <person name="Okamoto M."/>
            <person name="Hayashi T."/>
            <person name="Nakayama K."/>
        </authorList>
    </citation>
    <scope>NUCLEOTIDE SEQUENCE [LARGE SCALE GENOMIC DNA]</scope>
    <source>
        <strain evidence="1 2">OMA14</strain>
    </source>
</reference>
<name>A0A0S3UIC5_PREIN</name>
<dbReference type="EMBL" id="AP014597">
    <property type="protein sequence ID" value="BAU17266.1"/>
    <property type="molecule type" value="Genomic_DNA"/>
</dbReference>
<proteinExistence type="predicted"/>
<evidence type="ECO:0000313" key="2">
    <source>
        <dbReference type="Proteomes" id="UP000217431"/>
    </source>
</evidence>
<accession>A0A0S3UIC5</accession>
<organism evidence="1 2">
    <name type="scientific">Prevotella intermedia</name>
    <dbReference type="NCBI Taxonomy" id="28131"/>
    <lineage>
        <taxon>Bacteria</taxon>
        <taxon>Pseudomonadati</taxon>
        <taxon>Bacteroidota</taxon>
        <taxon>Bacteroidia</taxon>
        <taxon>Bacteroidales</taxon>
        <taxon>Prevotellaceae</taxon>
        <taxon>Prevotella</taxon>
    </lineage>
</organism>
<dbReference type="Proteomes" id="UP000217431">
    <property type="component" value="Chromosome I"/>
</dbReference>
<dbReference type="AlphaFoldDB" id="A0A0S3UIC5"/>
<evidence type="ECO:0000313" key="1">
    <source>
        <dbReference type="EMBL" id="BAU17266.1"/>
    </source>
</evidence>
<sequence>MSSLKEEKEWGNCYVNDATARFTAKNKRLYQKYDTTSYVYLYVPTMLEALSFTSQQLSCR</sequence>
<gene>
    <name evidence="1" type="ORF">PIOMA14_I_0758</name>
</gene>